<evidence type="ECO:0000313" key="1">
    <source>
        <dbReference type="EMBL" id="POD73103.1"/>
    </source>
</evidence>
<proteinExistence type="predicted"/>
<comment type="caution">
    <text evidence="1">The sequence shown here is derived from an EMBL/GenBank/DDBJ whole genome shotgun (WGS) entry which is preliminary data.</text>
</comment>
<reference evidence="1 2" key="1">
    <citation type="submission" date="2016-10" db="EMBL/GenBank/DDBJ databases">
        <title>Comparative genomics of Pseudomonas syringae.</title>
        <authorList>
            <person name="Hulin M.T."/>
        </authorList>
    </citation>
    <scope>NUCLEOTIDE SEQUENCE [LARGE SCALE GENOMIC DNA]</scope>
    <source>
        <strain evidence="1 2">9643</strain>
    </source>
</reference>
<dbReference type="AlphaFoldDB" id="A0ABD6VJV3"/>
<sequence>MIEACTAQVKWAGINAFEYLKAANDLVTSYPNLAAFSAICAEEEAAAALIHSVKTLRYPGAKKIKFTSHSHKHAVFFFVELAVGWYQSYQQTAEWPFRPLVLKFGLEGKRMAVHIVLPLKAVPLAVNPIPPLNLRVEGANTIESVLIDHMTEYLKTAEVDKVRTMIEKAAAYRNELLYSSSKGLPVPKGDVDQFITHQLEKVAILLTAVGLVDPWGKHPQAPIVTTCIALLVTFMDRTIPSSVSAS</sequence>
<protein>
    <submittedName>
        <fullName evidence="1">Uncharacterized protein</fullName>
    </submittedName>
</protein>
<gene>
    <name evidence="1" type="ORF">BKM07_03075</name>
</gene>
<dbReference type="EMBL" id="MLET01000001">
    <property type="protein sequence ID" value="POD73103.1"/>
    <property type="molecule type" value="Genomic_DNA"/>
</dbReference>
<name>A0ABD6VJV3_9PSED</name>
<dbReference type="Proteomes" id="UP000236998">
    <property type="component" value="Unassembled WGS sequence"/>
</dbReference>
<organism evidence="1 2">
    <name type="scientific">Pseudomonas syringae group genomosp. 3</name>
    <dbReference type="NCBI Taxonomy" id="251701"/>
    <lineage>
        <taxon>Bacteria</taxon>
        <taxon>Pseudomonadati</taxon>
        <taxon>Pseudomonadota</taxon>
        <taxon>Gammaproteobacteria</taxon>
        <taxon>Pseudomonadales</taxon>
        <taxon>Pseudomonadaceae</taxon>
        <taxon>Pseudomonas</taxon>
    </lineage>
</organism>
<evidence type="ECO:0000313" key="2">
    <source>
        <dbReference type="Proteomes" id="UP000236998"/>
    </source>
</evidence>
<accession>A0ABD6VJV3</accession>